<dbReference type="Proteomes" id="UP001595821">
    <property type="component" value="Unassembled WGS sequence"/>
</dbReference>
<dbReference type="InterPro" id="IPR031803">
    <property type="entry name" value="BAT_GAF/HTH-assoc"/>
</dbReference>
<protein>
    <submittedName>
        <fullName evidence="5">Helix-turn-helix domain-containing protein</fullName>
    </submittedName>
</protein>
<dbReference type="PANTHER" id="PTHR34236">
    <property type="entry name" value="DIMETHYL SULFOXIDE REDUCTASE TRANSCRIPTIONAL ACTIVATOR"/>
    <property type="match status" value="1"/>
</dbReference>
<dbReference type="InterPro" id="IPR036388">
    <property type="entry name" value="WH-like_DNA-bd_sf"/>
</dbReference>
<keyword evidence="2" id="KW-0804">Transcription</keyword>
<sequence>MTTLVNLRMPAAGTVMGDVFESVPSATCEMEQVIASDGYRMWIDGAEQSTLESTLESSRSISTYERVLTGDGRWLYDVEFTSDVVDVFDLVTEEQGTVVTASASNGTWELQVRFCDREYVSRVYDRLLEHDVTTDLTRLTDLDGESVSSHGLTPKQYETLVAAHERGYFTIPRETSMEELADELGVSHQALSERLRRAYRALVDTELNGTENPQLSPSHG</sequence>
<evidence type="ECO:0000259" key="4">
    <source>
        <dbReference type="Pfam" id="PF15915"/>
    </source>
</evidence>
<dbReference type="Pfam" id="PF15915">
    <property type="entry name" value="BAT"/>
    <property type="match status" value="1"/>
</dbReference>
<dbReference type="RefSeq" id="WP_246966037.1">
    <property type="nucleotide sequence ID" value="NZ_CP095397.1"/>
</dbReference>
<evidence type="ECO:0000313" key="5">
    <source>
        <dbReference type="EMBL" id="MFC4247363.1"/>
    </source>
</evidence>
<dbReference type="GeneID" id="71854006"/>
<keyword evidence="1" id="KW-0805">Transcription regulation</keyword>
<proteinExistence type="predicted"/>
<dbReference type="Pfam" id="PF04967">
    <property type="entry name" value="HTH_10"/>
    <property type="match status" value="1"/>
</dbReference>
<dbReference type="InterPro" id="IPR013324">
    <property type="entry name" value="RNA_pol_sigma_r3/r4-like"/>
</dbReference>
<dbReference type="AlphaFoldDB" id="A0ABD5NZD2"/>
<dbReference type="PANTHER" id="PTHR34236:SF1">
    <property type="entry name" value="DIMETHYL SULFOXIDE REDUCTASE TRANSCRIPTIONAL ACTIVATOR"/>
    <property type="match status" value="1"/>
</dbReference>
<dbReference type="SUPFAM" id="SSF88659">
    <property type="entry name" value="Sigma3 and sigma4 domains of RNA polymerase sigma factors"/>
    <property type="match status" value="1"/>
</dbReference>
<feature type="domain" description="HTH bat-type" evidence="3">
    <location>
        <begin position="152"/>
        <end position="203"/>
    </location>
</feature>
<name>A0ABD5NZD2_9EURY</name>
<comment type="caution">
    <text evidence="5">The sequence shown here is derived from an EMBL/GenBank/DDBJ whole genome shotgun (WGS) entry which is preliminary data.</text>
</comment>
<reference evidence="5 6" key="1">
    <citation type="journal article" date="2014" name="Int. J. Syst. Evol. Microbiol.">
        <title>Complete genome sequence of Corynebacterium casei LMG S-19264T (=DSM 44701T), isolated from a smear-ripened cheese.</title>
        <authorList>
            <consortium name="US DOE Joint Genome Institute (JGI-PGF)"/>
            <person name="Walter F."/>
            <person name="Albersmeier A."/>
            <person name="Kalinowski J."/>
            <person name="Ruckert C."/>
        </authorList>
    </citation>
    <scope>NUCLEOTIDE SEQUENCE [LARGE SCALE GENOMIC DNA]</scope>
    <source>
        <strain evidence="5 6">IBRC-M 10912</strain>
    </source>
</reference>
<dbReference type="InterPro" id="IPR007050">
    <property type="entry name" value="HTH_bacterioopsin"/>
</dbReference>
<evidence type="ECO:0000256" key="1">
    <source>
        <dbReference type="ARBA" id="ARBA00023015"/>
    </source>
</evidence>
<dbReference type="Gene3D" id="1.10.10.10">
    <property type="entry name" value="Winged helix-like DNA-binding domain superfamily/Winged helix DNA-binding domain"/>
    <property type="match status" value="1"/>
</dbReference>
<evidence type="ECO:0000259" key="3">
    <source>
        <dbReference type="Pfam" id="PF04967"/>
    </source>
</evidence>
<feature type="domain" description="Bacterioopsin transcriptional activator GAF and HTH associated" evidence="4">
    <location>
        <begin position="24"/>
        <end position="142"/>
    </location>
</feature>
<organism evidence="5 6">
    <name type="scientific">Natribaculum luteum</name>
    <dbReference type="NCBI Taxonomy" id="1586232"/>
    <lineage>
        <taxon>Archaea</taxon>
        <taxon>Methanobacteriati</taxon>
        <taxon>Methanobacteriota</taxon>
        <taxon>Stenosarchaea group</taxon>
        <taxon>Halobacteria</taxon>
        <taxon>Halobacteriales</taxon>
        <taxon>Natrialbaceae</taxon>
        <taxon>Natribaculum</taxon>
    </lineage>
</organism>
<evidence type="ECO:0000313" key="6">
    <source>
        <dbReference type="Proteomes" id="UP001595821"/>
    </source>
</evidence>
<gene>
    <name evidence="5" type="ORF">ACFOZ7_10185</name>
</gene>
<evidence type="ECO:0000256" key="2">
    <source>
        <dbReference type="ARBA" id="ARBA00023163"/>
    </source>
</evidence>
<accession>A0ABD5NZD2</accession>
<dbReference type="EMBL" id="JBHSDJ010000029">
    <property type="protein sequence ID" value="MFC4247363.1"/>
    <property type="molecule type" value="Genomic_DNA"/>
</dbReference>